<dbReference type="CDD" id="cd06529">
    <property type="entry name" value="S24_LexA-like"/>
    <property type="match status" value="1"/>
</dbReference>
<dbReference type="InterPro" id="IPR006197">
    <property type="entry name" value="Peptidase_S24_LexA"/>
</dbReference>
<keyword evidence="7" id="KW-0805">Transcription regulation</keyword>
<dbReference type="EMBL" id="MFTI01000014">
    <property type="protein sequence ID" value="OGI60780.1"/>
    <property type="molecule type" value="Genomic_DNA"/>
</dbReference>
<dbReference type="InterPro" id="IPR015927">
    <property type="entry name" value="Peptidase_S24_S26A/B/C"/>
</dbReference>
<dbReference type="InterPro" id="IPR039418">
    <property type="entry name" value="LexA-like"/>
</dbReference>
<proteinExistence type="inferred from homology"/>
<dbReference type="GO" id="GO:0006508">
    <property type="term" value="P:proteolysis"/>
    <property type="evidence" value="ECO:0007669"/>
    <property type="project" value="InterPro"/>
</dbReference>
<dbReference type="Proteomes" id="UP000177869">
    <property type="component" value="Unassembled WGS sequence"/>
</dbReference>
<evidence type="ECO:0000259" key="13">
    <source>
        <dbReference type="Pfam" id="PF00717"/>
    </source>
</evidence>
<dbReference type="Gene3D" id="1.10.10.10">
    <property type="entry name" value="Winged helix-like DNA-binding domain superfamily/Winged helix DNA-binding domain"/>
    <property type="match status" value="1"/>
</dbReference>
<dbReference type="SUPFAM" id="SSF51306">
    <property type="entry name" value="LexA/Signal peptidase"/>
    <property type="match status" value="1"/>
</dbReference>
<dbReference type="GO" id="GO:0003677">
    <property type="term" value="F:DNA binding"/>
    <property type="evidence" value="ECO:0007669"/>
    <property type="project" value="UniProtKB-KW"/>
</dbReference>
<organism evidence="15 16">
    <name type="scientific">Candidatus Nomurabacteria bacterium RIFCSPHIGHO2_01_FULL_38_19</name>
    <dbReference type="NCBI Taxonomy" id="1801732"/>
    <lineage>
        <taxon>Bacteria</taxon>
        <taxon>Candidatus Nomuraibacteriota</taxon>
    </lineage>
</organism>
<evidence type="ECO:0000313" key="16">
    <source>
        <dbReference type="Proteomes" id="UP000177869"/>
    </source>
</evidence>
<dbReference type="InterPro" id="IPR036388">
    <property type="entry name" value="WH-like_DNA-bd_sf"/>
</dbReference>
<dbReference type="InterPro" id="IPR006199">
    <property type="entry name" value="LexA_DNA-bd_dom"/>
</dbReference>
<dbReference type="InterPro" id="IPR036286">
    <property type="entry name" value="LexA/Signal_pep-like_sf"/>
</dbReference>
<evidence type="ECO:0000256" key="3">
    <source>
        <dbReference type="ARBA" id="ARBA00022705"/>
    </source>
</evidence>
<evidence type="ECO:0000256" key="10">
    <source>
        <dbReference type="ARBA" id="ARBA00023204"/>
    </source>
</evidence>
<feature type="domain" description="Peptidase S24/S26A/S26B/S26C" evidence="13">
    <location>
        <begin position="84"/>
        <end position="200"/>
    </location>
</feature>
<dbReference type="NCBIfam" id="TIGR00498">
    <property type="entry name" value="lexA"/>
    <property type="match status" value="1"/>
</dbReference>
<dbReference type="Pfam" id="PF00717">
    <property type="entry name" value="Peptidase_S24"/>
    <property type="match status" value="1"/>
</dbReference>
<evidence type="ECO:0000313" key="15">
    <source>
        <dbReference type="EMBL" id="OGI60780.1"/>
    </source>
</evidence>
<dbReference type="PANTHER" id="PTHR33516">
    <property type="entry name" value="LEXA REPRESSOR"/>
    <property type="match status" value="1"/>
</dbReference>
<keyword evidence="3" id="KW-0235">DNA replication</keyword>
<evidence type="ECO:0000259" key="14">
    <source>
        <dbReference type="Pfam" id="PF01726"/>
    </source>
</evidence>
<reference evidence="15 16" key="1">
    <citation type="journal article" date="2016" name="Nat. Commun.">
        <title>Thousands of microbial genomes shed light on interconnected biogeochemical processes in an aquifer system.</title>
        <authorList>
            <person name="Anantharaman K."/>
            <person name="Brown C.T."/>
            <person name="Hug L.A."/>
            <person name="Sharon I."/>
            <person name="Castelle C.J."/>
            <person name="Probst A.J."/>
            <person name="Thomas B.C."/>
            <person name="Singh A."/>
            <person name="Wilkins M.J."/>
            <person name="Karaoz U."/>
            <person name="Brodie E.L."/>
            <person name="Williams K.H."/>
            <person name="Hubbard S.S."/>
            <person name="Banfield J.F."/>
        </authorList>
    </citation>
    <scope>NUCLEOTIDE SEQUENCE [LARGE SCALE GENOMIC DNA]</scope>
</reference>
<dbReference type="GO" id="GO:0045892">
    <property type="term" value="P:negative regulation of DNA-templated transcription"/>
    <property type="evidence" value="ECO:0007669"/>
    <property type="project" value="InterPro"/>
</dbReference>
<evidence type="ECO:0000256" key="5">
    <source>
        <dbReference type="ARBA" id="ARBA00022801"/>
    </source>
</evidence>
<protein>
    <submittedName>
        <fullName evidence="15">Repressor LexA</fullName>
    </submittedName>
</protein>
<dbReference type="AlphaFoldDB" id="A0A1F6UTR4"/>
<keyword evidence="8" id="KW-0238">DNA-binding</keyword>
<sequence length="212" mass="23672">MELAVTTRPKELLGVIYEFIKNTGFPPTIAEMRQNLGVSSNQSILDLLEKLSKKSFIKRNEGNARNVAILPRGYKELGEPSLTPFLGVTSAGAPIEAIEISGEWREMSGEVSKLDSDIFMLRISGDSMINAGIDDGDVVLVQTKKEFVSGELVLAYKDGESTIKRFISEDKPPYVYLKPENPNYQNILFTDTTELKGKVISVFKNNYWKSIK</sequence>
<accession>A0A1F6UTR4</accession>
<evidence type="ECO:0000256" key="6">
    <source>
        <dbReference type="ARBA" id="ARBA00022813"/>
    </source>
</evidence>
<dbReference type="InterPro" id="IPR036390">
    <property type="entry name" value="WH_DNA-bd_sf"/>
</dbReference>
<evidence type="ECO:0000256" key="11">
    <source>
        <dbReference type="ARBA" id="ARBA00023236"/>
    </source>
</evidence>
<keyword evidence="10" id="KW-0234">DNA repair</keyword>
<dbReference type="STRING" id="1801732.A2814_00075"/>
<comment type="caution">
    <text evidence="15">The sequence shown here is derived from an EMBL/GenBank/DDBJ whole genome shotgun (WGS) entry which is preliminary data.</text>
</comment>
<evidence type="ECO:0000256" key="8">
    <source>
        <dbReference type="ARBA" id="ARBA00023125"/>
    </source>
</evidence>
<gene>
    <name evidence="15" type="ORF">A2814_00075</name>
</gene>
<keyword evidence="6 12" id="KW-0068">Autocatalytic cleavage</keyword>
<dbReference type="SUPFAM" id="SSF46785">
    <property type="entry name" value="Winged helix' DNA-binding domain"/>
    <property type="match status" value="1"/>
</dbReference>
<dbReference type="PANTHER" id="PTHR33516:SF2">
    <property type="entry name" value="LEXA REPRESSOR-RELATED"/>
    <property type="match status" value="1"/>
</dbReference>
<keyword evidence="11" id="KW-0742">SOS response</keyword>
<dbReference type="GO" id="GO:0009432">
    <property type="term" value="P:SOS response"/>
    <property type="evidence" value="ECO:0007669"/>
    <property type="project" value="UniProtKB-KW"/>
</dbReference>
<evidence type="ECO:0000256" key="4">
    <source>
        <dbReference type="ARBA" id="ARBA00022763"/>
    </source>
</evidence>
<keyword evidence="2" id="KW-0678">Repressor</keyword>
<evidence type="ECO:0000256" key="2">
    <source>
        <dbReference type="ARBA" id="ARBA00022491"/>
    </source>
</evidence>
<feature type="domain" description="LexA repressor DNA-binding" evidence="14">
    <location>
        <begin position="5"/>
        <end position="65"/>
    </location>
</feature>
<dbReference type="Pfam" id="PF01726">
    <property type="entry name" value="LexA_DNA_bind"/>
    <property type="match status" value="1"/>
</dbReference>
<dbReference type="InterPro" id="IPR050077">
    <property type="entry name" value="LexA_repressor"/>
</dbReference>
<dbReference type="Gene3D" id="2.10.109.10">
    <property type="entry name" value="Umud Fragment, subunit A"/>
    <property type="match status" value="1"/>
</dbReference>
<evidence type="ECO:0000256" key="1">
    <source>
        <dbReference type="ARBA" id="ARBA00007484"/>
    </source>
</evidence>
<evidence type="ECO:0000256" key="7">
    <source>
        <dbReference type="ARBA" id="ARBA00023015"/>
    </source>
</evidence>
<dbReference type="GO" id="GO:0006260">
    <property type="term" value="P:DNA replication"/>
    <property type="evidence" value="ECO:0007669"/>
    <property type="project" value="UniProtKB-KW"/>
</dbReference>
<dbReference type="PRINTS" id="PR00726">
    <property type="entry name" value="LEXASERPTASE"/>
</dbReference>
<comment type="similarity">
    <text evidence="1 12">Belongs to the peptidase S24 family.</text>
</comment>
<dbReference type="InterPro" id="IPR006200">
    <property type="entry name" value="LexA"/>
</dbReference>
<keyword evidence="9" id="KW-0804">Transcription</keyword>
<keyword evidence="4" id="KW-0227">DNA damage</keyword>
<dbReference type="GO" id="GO:0006281">
    <property type="term" value="P:DNA repair"/>
    <property type="evidence" value="ECO:0007669"/>
    <property type="project" value="UniProtKB-KW"/>
</dbReference>
<keyword evidence="5 12" id="KW-0378">Hydrolase</keyword>
<name>A0A1F6UTR4_9BACT</name>
<evidence type="ECO:0000256" key="9">
    <source>
        <dbReference type="ARBA" id="ARBA00023163"/>
    </source>
</evidence>
<evidence type="ECO:0000256" key="12">
    <source>
        <dbReference type="RuleBase" id="RU003991"/>
    </source>
</evidence>
<dbReference type="GO" id="GO:0004252">
    <property type="term" value="F:serine-type endopeptidase activity"/>
    <property type="evidence" value="ECO:0007669"/>
    <property type="project" value="InterPro"/>
</dbReference>